<dbReference type="Proteomes" id="UP000824140">
    <property type="component" value="Unassembled WGS sequence"/>
</dbReference>
<comment type="caution">
    <text evidence="2">The sequence shown here is derived from an EMBL/GenBank/DDBJ whole genome shotgun (WGS) entry which is preliminary data.</text>
</comment>
<dbReference type="EMBL" id="DVJN01000045">
    <property type="protein sequence ID" value="HIS91845.1"/>
    <property type="molecule type" value="Genomic_DNA"/>
</dbReference>
<organism evidence="2 3">
    <name type="scientific">Candidatus Alectryocaccomicrobium excrementavium</name>
    <dbReference type="NCBI Taxonomy" id="2840668"/>
    <lineage>
        <taxon>Bacteria</taxon>
        <taxon>Bacillati</taxon>
        <taxon>Bacillota</taxon>
        <taxon>Clostridia</taxon>
        <taxon>Candidatus Alectryocaccomicrobium</taxon>
    </lineage>
</organism>
<evidence type="ECO:0000313" key="3">
    <source>
        <dbReference type="Proteomes" id="UP000824140"/>
    </source>
</evidence>
<protein>
    <recommendedName>
        <fullName evidence="4">DUF5050 domain-containing protein</fullName>
    </recommendedName>
</protein>
<keyword evidence="1" id="KW-0732">Signal</keyword>
<evidence type="ECO:0000256" key="1">
    <source>
        <dbReference type="SAM" id="SignalP"/>
    </source>
</evidence>
<dbReference type="SUPFAM" id="SSF69304">
    <property type="entry name" value="Tricorn protease N-terminal domain"/>
    <property type="match status" value="1"/>
</dbReference>
<sequence length="169" mass="19240">MKKLRKILPLLLCMSVVCLQDASASDLFYISSDNFAYFIVENNGLMEMDLETGEALVYNEYIDIPSIALAPDGDILINMRYTIIKTDLYENTSTIFSLEDETDAWIYHMKMFDGVLYVATTDEKIYSMQPDGTDCVQIADDAYLLDYAVLGTDLYYCDGAALYWIDLQN</sequence>
<name>A0A9D1FZR6_9FIRM</name>
<feature type="signal peptide" evidence="1">
    <location>
        <begin position="1"/>
        <end position="24"/>
    </location>
</feature>
<gene>
    <name evidence="2" type="ORF">IAA84_02390</name>
</gene>
<feature type="non-terminal residue" evidence="2">
    <location>
        <position position="169"/>
    </location>
</feature>
<accession>A0A9D1FZR6</accession>
<reference evidence="2" key="1">
    <citation type="submission" date="2020-10" db="EMBL/GenBank/DDBJ databases">
        <authorList>
            <person name="Gilroy R."/>
        </authorList>
    </citation>
    <scope>NUCLEOTIDE SEQUENCE</scope>
    <source>
        <strain evidence="2">13766</strain>
    </source>
</reference>
<dbReference type="AlphaFoldDB" id="A0A9D1FZR6"/>
<reference evidence="2" key="2">
    <citation type="journal article" date="2021" name="PeerJ">
        <title>Extensive microbial diversity within the chicken gut microbiome revealed by metagenomics and culture.</title>
        <authorList>
            <person name="Gilroy R."/>
            <person name="Ravi A."/>
            <person name="Getino M."/>
            <person name="Pursley I."/>
            <person name="Horton D.L."/>
            <person name="Alikhan N.F."/>
            <person name="Baker D."/>
            <person name="Gharbi K."/>
            <person name="Hall N."/>
            <person name="Watson M."/>
            <person name="Adriaenssens E.M."/>
            <person name="Foster-Nyarko E."/>
            <person name="Jarju S."/>
            <person name="Secka A."/>
            <person name="Antonio M."/>
            <person name="Oren A."/>
            <person name="Chaudhuri R.R."/>
            <person name="La Ragione R."/>
            <person name="Hildebrand F."/>
            <person name="Pallen M.J."/>
        </authorList>
    </citation>
    <scope>NUCLEOTIDE SEQUENCE</scope>
    <source>
        <strain evidence="2">13766</strain>
    </source>
</reference>
<proteinExistence type="predicted"/>
<evidence type="ECO:0000313" key="2">
    <source>
        <dbReference type="EMBL" id="HIS91845.1"/>
    </source>
</evidence>
<evidence type="ECO:0008006" key="4">
    <source>
        <dbReference type="Google" id="ProtNLM"/>
    </source>
</evidence>
<feature type="chain" id="PRO_5039278380" description="DUF5050 domain-containing protein" evidence="1">
    <location>
        <begin position="25"/>
        <end position="169"/>
    </location>
</feature>